<evidence type="ECO:0008006" key="3">
    <source>
        <dbReference type="Google" id="ProtNLM"/>
    </source>
</evidence>
<dbReference type="RefSeq" id="WP_168522554.1">
    <property type="nucleotide sequence ID" value="NZ_JAAXLS010000060.1"/>
</dbReference>
<evidence type="ECO:0000313" key="2">
    <source>
        <dbReference type="Proteomes" id="UP000715441"/>
    </source>
</evidence>
<gene>
    <name evidence="1" type="ORF">HFP15_37630</name>
</gene>
<proteinExistence type="predicted"/>
<dbReference type="EMBL" id="JAAXLS010000060">
    <property type="protein sequence ID" value="NKQ58582.1"/>
    <property type="molecule type" value="Genomic_DNA"/>
</dbReference>
<dbReference type="Proteomes" id="UP000715441">
    <property type="component" value="Unassembled WGS sequence"/>
</dbReference>
<accession>A0ABX1JK04</accession>
<reference evidence="1 2" key="1">
    <citation type="submission" date="2020-04" db="EMBL/GenBank/DDBJ databases">
        <title>Novel species.</title>
        <authorList>
            <person name="Teo W.F.A."/>
            <person name="Lipun K."/>
            <person name="Srisuk N."/>
            <person name="Duangmal K."/>
        </authorList>
    </citation>
    <scope>NUCLEOTIDE SEQUENCE [LARGE SCALE GENOMIC DNA]</scope>
    <source>
        <strain evidence="1 2">K13G38</strain>
    </source>
</reference>
<comment type="caution">
    <text evidence="1">The sequence shown here is derived from an EMBL/GenBank/DDBJ whole genome shotgun (WGS) entry which is preliminary data.</text>
</comment>
<name>A0ABX1JK04_9PSEU</name>
<evidence type="ECO:0000313" key="1">
    <source>
        <dbReference type="EMBL" id="NKQ58582.1"/>
    </source>
</evidence>
<sequence>MIDAAGLEAMRTTLAADGYALEVSENDGRVAVRISVADPQACEDCLAPEPIMRAILHKSLGVPESSIELTYPNQPR</sequence>
<protein>
    <recommendedName>
        <fullName evidence="3">NifU family protein</fullName>
    </recommendedName>
</protein>
<keyword evidence="2" id="KW-1185">Reference proteome</keyword>
<organism evidence="1 2">
    <name type="scientific">Amycolatopsis acididurans</name>
    <dbReference type="NCBI Taxonomy" id="2724524"/>
    <lineage>
        <taxon>Bacteria</taxon>
        <taxon>Bacillati</taxon>
        <taxon>Actinomycetota</taxon>
        <taxon>Actinomycetes</taxon>
        <taxon>Pseudonocardiales</taxon>
        <taxon>Pseudonocardiaceae</taxon>
        <taxon>Amycolatopsis</taxon>
    </lineage>
</organism>